<dbReference type="InterPro" id="IPR003593">
    <property type="entry name" value="AAA+_ATPase"/>
</dbReference>
<dbReference type="GO" id="GO:0015416">
    <property type="term" value="F:ABC-type phosphonate transporter activity"/>
    <property type="evidence" value="ECO:0007669"/>
    <property type="project" value="InterPro"/>
</dbReference>
<feature type="region of interest" description="Disordered" evidence="8">
    <location>
        <begin position="286"/>
        <end position="309"/>
    </location>
</feature>
<evidence type="ECO:0000256" key="1">
    <source>
        <dbReference type="ARBA" id="ARBA00005417"/>
    </source>
</evidence>
<dbReference type="NCBIfam" id="TIGR02315">
    <property type="entry name" value="ABC_phnC"/>
    <property type="match status" value="1"/>
</dbReference>
<name>A0A4R3NWK3_9HYPH</name>
<comment type="similarity">
    <text evidence="1">Belongs to the ABC transporter superfamily.</text>
</comment>
<feature type="domain" description="ABC transporter" evidence="9">
    <location>
        <begin position="22"/>
        <end position="265"/>
    </location>
</feature>
<dbReference type="InterPro" id="IPR017871">
    <property type="entry name" value="ABC_transporter-like_CS"/>
</dbReference>
<dbReference type="EMBL" id="SMAR01000001">
    <property type="protein sequence ID" value="TCT44979.1"/>
    <property type="molecule type" value="Genomic_DNA"/>
</dbReference>
<sequence length="309" mass="33300">MTGHGVSAPKFQQIESCSGMNFELKNVTRRFGKNIAVNSVNVDIPQGQMVGVIGRSGAGKSTLLRMINRLIDPSEGNILFGDTDVSKLKGKALRDWQRDCAMIFQQFNLVPRLDVLTNVMLGRLNHRSTAKSLMNVFTREERIMAIAALERLGIEQTALQKAGTLSGGQQQRVAIARALMQDPKMVLADEPIASLDPLNAKVVMDALRDINEREGITVITNLHTLDTARAYCERIIGMAHGSVVFDGPPSELTAAAVQEIYGSDKDGAGINESMTSTSINHEKLARHAAANQSANAGDPPLAEAEAAAP</sequence>
<dbReference type="GO" id="GO:0016020">
    <property type="term" value="C:membrane"/>
    <property type="evidence" value="ECO:0007669"/>
    <property type="project" value="InterPro"/>
</dbReference>
<dbReference type="InterPro" id="IPR003439">
    <property type="entry name" value="ABC_transporter-like_ATP-bd"/>
</dbReference>
<dbReference type="InterPro" id="IPR012693">
    <property type="entry name" value="ABC_transpr_PhnC"/>
</dbReference>
<protein>
    <submittedName>
        <fullName evidence="10">Phosphonate transport system ATP-binding protein</fullName>
    </submittedName>
</protein>
<evidence type="ECO:0000259" key="9">
    <source>
        <dbReference type="PROSITE" id="PS50893"/>
    </source>
</evidence>
<dbReference type="CDD" id="cd03256">
    <property type="entry name" value="ABC_PhnC_transporter"/>
    <property type="match status" value="1"/>
</dbReference>
<evidence type="ECO:0000256" key="4">
    <source>
        <dbReference type="ARBA" id="ARBA00022741"/>
    </source>
</evidence>
<dbReference type="PANTHER" id="PTHR43166:SF6">
    <property type="entry name" value="PHOSPHONATES IMPORT ATP-BINDING PROTEIN PHNC"/>
    <property type="match status" value="1"/>
</dbReference>
<evidence type="ECO:0000256" key="8">
    <source>
        <dbReference type="SAM" id="MobiDB-lite"/>
    </source>
</evidence>
<evidence type="ECO:0000256" key="7">
    <source>
        <dbReference type="ARBA" id="ARBA00023136"/>
    </source>
</evidence>
<evidence type="ECO:0000256" key="6">
    <source>
        <dbReference type="ARBA" id="ARBA00022967"/>
    </source>
</evidence>
<dbReference type="Gene3D" id="3.40.50.300">
    <property type="entry name" value="P-loop containing nucleotide triphosphate hydrolases"/>
    <property type="match status" value="1"/>
</dbReference>
<dbReference type="Proteomes" id="UP000295097">
    <property type="component" value="Unassembled WGS sequence"/>
</dbReference>
<organism evidence="10 11">
    <name type="scientific">Martelella mediterranea</name>
    <dbReference type="NCBI Taxonomy" id="293089"/>
    <lineage>
        <taxon>Bacteria</taxon>
        <taxon>Pseudomonadati</taxon>
        <taxon>Pseudomonadota</taxon>
        <taxon>Alphaproteobacteria</taxon>
        <taxon>Hyphomicrobiales</taxon>
        <taxon>Aurantimonadaceae</taxon>
        <taxon>Martelella</taxon>
    </lineage>
</organism>
<evidence type="ECO:0000256" key="5">
    <source>
        <dbReference type="ARBA" id="ARBA00022840"/>
    </source>
</evidence>
<accession>A0A4R3NWK3</accession>
<reference evidence="10 11" key="1">
    <citation type="submission" date="2019-03" db="EMBL/GenBank/DDBJ databases">
        <title>Freshwater and sediment microbial communities from various areas in North America, analyzing microbe dynamics in response to fracking.</title>
        <authorList>
            <person name="Lamendella R."/>
        </authorList>
    </citation>
    <scope>NUCLEOTIDE SEQUENCE [LARGE SCALE GENOMIC DNA]</scope>
    <source>
        <strain evidence="10 11">175.2</strain>
    </source>
</reference>
<gene>
    <name evidence="10" type="ORF">EDC90_1001117</name>
</gene>
<dbReference type="GO" id="GO:0005524">
    <property type="term" value="F:ATP binding"/>
    <property type="evidence" value="ECO:0007669"/>
    <property type="project" value="UniProtKB-KW"/>
</dbReference>
<evidence type="ECO:0000313" key="10">
    <source>
        <dbReference type="EMBL" id="TCT44979.1"/>
    </source>
</evidence>
<keyword evidence="4" id="KW-0547">Nucleotide-binding</keyword>
<evidence type="ECO:0000256" key="2">
    <source>
        <dbReference type="ARBA" id="ARBA00022448"/>
    </source>
</evidence>
<dbReference type="PANTHER" id="PTHR43166">
    <property type="entry name" value="AMINO ACID IMPORT ATP-BINDING PROTEIN"/>
    <property type="match status" value="1"/>
</dbReference>
<evidence type="ECO:0000313" key="11">
    <source>
        <dbReference type="Proteomes" id="UP000295097"/>
    </source>
</evidence>
<keyword evidence="3" id="KW-1003">Cell membrane</keyword>
<keyword evidence="7" id="KW-0472">Membrane</keyword>
<keyword evidence="6" id="KW-1278">Translocase</keyword>
<dbReference type="SMART" id="SM00382">
    <property type="entry name" value="AAA"/>
    <property type="match status" value="1"/>
</dbReference>
<feature type="compositionally biased region" description="Low complexity" evidence="8">
    <location>
        <begin position="287"/>
        <end position="309"/>
    </location>
</feature>
<keyword evidence="2" id="KW-0813">Transport</keyword>
<dbReference type="PROSITE" id="PS50893">
    <property type="entry name" value="ABC_TRANSPORTER_2"/>
    <property type="match status" value="1"/>
</dbReference>
<dbReference type="PROSITE" id="PS00211">
    <property type="entry name" value="ABC_TRANSPORTER_1"/>
    <property type="match status" value="1"/>
</dbReference>
<proteinExistence type="inferred from homology"/>
<dbReference type="AlphaFoldDB" id="A0A4R3NWK3"/>
<dbReference type="InterPro" id="IPR027417">
    <property type="entry name" value="P-loop_NTPase"/>
</dbReference>
<keyword evidence="11" id="KW-1185">Reference proteome</keyword>
<dbReference type="SUPFAM" id="SSF52540">
    <property type="entry name" value="P-loop containing nucleoside triphosphate hydrolases"/>
    <property type="match status" value="1"/>
</dbReference>
<dbReference type="InterPro" id="IPR050086">
    <property type="entry name" value="MetN_ABC_transporter-like"/>
</dbReference>
<comment type="caution">
    <text evidence="10">The sequence shown here is derived from an EMBL/GenBank/DDBJ whole genome shotgun (WGS) entry which is preliminary data.</text>
</comment>
<dbReference type="Pfam" id="PF00005">
    <property type="entry name" value="ABC_tran"/>
    <property type="match status" value="1"/>
</dbReference>
<evidence type="ECO:0000256" key="3">
    <source>
        <dbReference type="ARBA" id="ARBA00022475"/>
    </source>
</evidence>
<dbReference type="GO" id="GO:0016887">
    <property type="term" value="F:ATP hydrolysis activity"/>
    <property type="evidence" value="ECO:0007669"/>
    <property type="project" value="InterPro"/>
</dbReference>
<keyword evidence="5 10" id="KW-0067">ATP-binding</keyword>